<sequence>MNQLESLKKFTTVVIDSSDIQSIQKYHPEDATTNPAIILRSVKSDSYKFLVNDAINYAKKQGGSKEVMIVNASDKIAVNIGTEILKYIPGRISTEIDSRLSFNTIESISKAKKLINMYKANGIEDHRILIKLAATWEGIRAAEEIEKNGIKCNLTLIFSVNQARACAEANVFLISPFVGRIYDWHNKQNFTPQYLVDKDPGVKLIKDIYNYYKNHQYKTIIMGASFRRIEQIIALAGCDYLTISPILLKELQNNYEPLTKKLKLFFNKVISDSSLISESEFRWEHNQNPMAVEKLSEGIRQFSIDQYTLDKLIASKF</sequence>
<keyword evidence="7 11" id="KW-0808">Transferase</keyword>
<evidence type="ECO:0000256" key="8">
    <source>
        <dbReference type="ARBA" id="ARBA00023126"/>
    </source>
</evidence>
<gene>
    <name evidence="11 13" type="primary">tal</name>
    <name evidence="13" type="ORF">CRV12_01295</name>
</gene>
<name>A0A2P5T0Y6_9GAMM</name>
<dbReference type="Proteomes" id="UP000296153">
    <property type="component" value="Unassembled WGS sequence"/>
</dbReference>
<evidence type="ECO:0000256" key="9">
    <source>
        <dbReference type="ARBA" id="ARBA00023270"/>
    </source>
</evidence>
<dbReference type="InterPro" id="IPR013785">
    <property type="entry name" value="Aldolase_TIM"/>
</dbReference>
<dbReference type="Pfam" id="PF00923">
    <property type="entry name" value="TAL_FSA"/>
    <property type="match status" value="1"/>
</dbReference>
<keyword evidence="9 11" id="KW-0704">Schiff base</keyword>
<evidence type="ECO:0000256" key="3">
    <source>
        <dbReference type="ARBA" id="ARBA00004857"/>
    </source>
</evidence>
<dbReference type="PROSITE" id="PS01054">
    <property type="entry name" value="TRANSALDOLASE_1"/>
    <property type="match status" value="1"/>
</dbReference>
<dbReference type="CDD" id="cd00957">
    <property type="entry name" value="Transaldolase_TalAB"/>
    <property type="match status" value="1"/>
</dbReference>
<organism evidence="13 14">
    <name type="scientific">Candidatus Pantoea edessiphila</name>
    <dbReference type="NCBI Taxonomy" id="2044610"/>
    <lineage>
        <taxon>Bacteria</taxon>
        <taxon>Pseudomonadati</taxon>
        <taxon>Pseudomonadota</taxon>
        <taxon>Gammaproteobacteria</taxon>
        <taxon>Enterobacterales</taxon>
        <taxon>Erwiniaceae</taxon>
        <taxon>Pantoea</taxon>
    </lineage>
</organism>
<reference evidence="13 14" key="1">
    <citation type="journal article" date="2018" name="Genome Biol. Evol.">
        <title>Cladogenesis and Genomic Streamlining in Extracellular Endosymbionts of Tropical Stink Bugs.</title>
        <authorList>
            <person name="Otero-Bravo A."/>
            <person name="Goffredi S."/>
            <person name="Sabree Z.L."/>
        </authorList>
    </citation>
    <scope>NUCLEOTIDE SEQUENCE [LARGE SCALE GENOMIC DNA]</scope>
    <source>
        <strain evidence="13 14">SoEE</strain>
    </source>
</reference>
<accession>A0A2P5T0Y6</accession>
<dbReference type="NCBIfam" id="TIGR00874">
    <property type="entry name" value="talAB"/>
    <property type="match status" value="1"/>
</dbReference>
<dbReference type="NCBIfam" id="NF009001">
    <property type="entry name" value="PRK12346.1"/>
    <property type="match status" value="1"/>
</dbReference>
<dbReference type="InterPro" id="IPR018225">
    <property type="entry name" value="Transaldolase_AS"/>
</dbReference>
<dbReference type="Gene3D" id="3.20.20.70">
    <property type="entry name" value="Aldolase class I"/>
    <property type="match status" value="1"/>
</dbReference>
<evidence type="ECO:0000256" key="7">
    <source>
        <dbReference type="ARBA" id="ARBA00022679"/>
    </source>
</evidence>
<dbReference type="FunFam" id="3.20.20.70:FF:000002">
    <property type="entry name" value="Transaldolase"/>
    <property type="match status" value="1"/>
</dbReference>
<dbReference type="PROSITE" id="PS00958">
    <property type="entry name" value="TRANSALDOLASE_2"/>
    <property type="match status" value="1"/>
</dbReference>
<dbReference type="OrthoDB" id="9809101at2"/>
<dbReference type="PANTHER" id="PTHR10683:SF16">
    <property type="entry name" value="TRANSALDOLASE A"/>
    <property type="match status" value="1"/>
</dbReference>
<proteinExistence type="inferred from homology"/>
<keyword evidence="6 11" id="KW-0963">Cytoplasm</keyword>
<evidence type="ECO:0000313" key="14">
    <source>
        <dbReference type="Proteomes" id="UP000296153"/>
    </source>
</evidence>
<evidence type="ECO:0000256" key="4">
    <source>
        <dbReference type="ARBA" id="ARBA00008012"/>
    </source>
</evidence>
<dbReference type="GO" id="GO:0006098">
    <property type="term" value="P:pentose-phosphate shunt"/>
    <property type="evidence" value="ECO:0007669"/>
    <property type="project" value="UniProtKB-UniRule"/>
</dbReference>
<comment type="function">
    <text evidence="1 11 12">Transaldolase is important for the balance of metabolites in the pentose-phosphate pathway.</text>
</comment>
<evidence type="ECO:0000256" key="1">
    <source>
        <dbReference type="ARBA" id="ARBA00003518"/>
    </source>
</evidence>
<dbReference type="PANTHER" id="PTHR10683">
    <property type="entry name" value="TRANSALDOLASE"/>
    <property type="match status" value="1"/>
</dbReference>
<evidence type="ECO:0000256" key="11">
    <source>
        <dbReference type="HAMAP-Rule" id="MF_00492"/>
    </source>
</evidence>
<comment type="similarity">
    <text evidence="4 11 12">Belongs to the transaldolase family. Type 1 subfamily.</text>
</comment>
<comment type="caution">
    <text evidence="13">The sequence shown here is derived from an EMBL/GenBank/DDBJ whole genome shotgun (WGS) entry which is preliminary data.</text>
</comment>
<keyword evidence="8 11" id="KW-0570">Pentose shunt</keyword>
<dbReference type="RefSeq" id="WP_136130859.1">
    <property type="nucleotide sequence ID" value="NZ_PDKT01000001.1"/>
</dbReference>
<dbReference type="InterPro" id="IPR001585">
    <property type="entry name" value="TAL/FSA"/>
</dbReference>
<evidence type="ECO:0000256" key="5">
    <source>
        <dbReference type="ARBA" id="ARBA00013151"/>
    </source>
</evidence>
<dbReference type="InterPro" id="IPR004730">
    <property type="entry name" value="Transaldolase_1"/>
</dbReference>
<dbReference type="HAMAP" id="MF_00492">
    <property type="entry name" value="Transaldolase_1"/>
    <property type="match status" value="1"/>
</dbReference>
<dbReference type="GO" id="GO:0004801">
    <property type="term" value="F:transaldolase activity"/>
    <property type="evidence" value="ECO:0007669"/>
    <property type="project" value="UniProtKB-UniRule"/>
</dbReference>
<protein>
    <recommendedName>
        <fullName evidence="5 11">Transaldolase</fullName>
        <ecNumber evidence="5 11">2.2.1.2</ecNumber>
    </recommendedName>
</protein>
<dbReference type="GO" id="GO:0005829">
    <property type="term" value="C:cytosol"/>
    <property type="evidence" value="ECO:0007669"/>
    <property type="project" value="TreeGrafter"/>
</dbReference>
<feature type="active site" description="Schiff-base intermediate with substrate" evidence="11">
    <location>
        <position position="131"/>
    </location>
</feature>
<dbReference type="GO" id="GO:0005975">
    <property type="term" value="P:carbohydrate metabolic process"/>
    <property type="evidence" value="ECO:0007669"/>
    <property type="project" value="InterPro"/>
</dbReference>
<evidence type="ECO:0000313" key="13">
    <source>
        <dbReference type="EMBL" id="PPI88248.1"/>
    </source>
</evidence>
<evidence type="ECO:0000256" key="6">
    <source>
        <dbReference type="ARBA" id="ARBA00022490"/>
    </source>
</evidence>
<comment type="catalytic activity">
    <reaction evidence="10 11 12">
        <text>D-sedoheptulose 7-phosphate + D-glyceraldehyde 3-phosphate = D-erythrose 4-phosphate + beta-D-fructose 6-phosphate</text>
        <dbReference type="Rhea" id="RHEA:17053"/>
        <dbReference type="ChEBI" id="CHEBI:16897"/>
        <dbReference type="ChEBI" id="CHEBI:57483"/>
        <dbReference type="ChEBI" id="CHEBI:57634"/>
        <dbReference type="ChEBI" id="CHEBI:59776"/>
        <dbReference type="EC" id="2.2.1.2"/>
    </reaction>
</comment>
<evidence type="ECO:0000256" key="2">
    <source>
        <dbReference type="ARBA" id="ARBA00004496"/>
    </source>
</evidence>
<dbReference type="EMBL" id="PDKT01000001">
    <property type="protein sequence ID" value="PPI88248.1"/>
    <property type="molecule type" value="Genomic_DNA"/>
</dbReference>
<comment type="pathway">
    <text evidence="3 11 12">Carbohydrate degradation; pentose phosphate pathway; D-glyceraldehyde 3-phosphate and beta-D-fructose 6-phosphate from D-ribose 5-phosphate and D-xylulose 5-phosphate (non-oxidative stage): step 2/3.</text>
</comment>
<dbReference type="EC" id="2.2.1.2" evidence="5 11"/>
<dbReference type="SUPFAM" id="SSF51569">
    <property type="entry name" value="Aldolase"/>
    <property type="match status" value="1"/>
</dbReference>
<dbReference type="AlphaFoldDB" id="A0A2P5T0Y6"/>
<dbReference type="UniPathway" id="UPA00115">
    <property type="reaction ID" value="UER00414"/>
</dbReference>
<evidence type="ECO:0000256" key="10">
    <source>
        <dbReference type="ARBA" id="ARBA00048810"/>
    </source>
</evidence>
<comment type="subcellular location">
    <subcellularLocation>
        <location evidence="2 11">Cytoplasm</location>
    </subcellularLocation>
</comment>
<evidence type="ECO:0000256" key="12">
    <source>
        <dbReference type="RuleBase" id="RU004155"/>
    </source>
</evidence>